<dbReference type="EMBL" id="MBEW02000020">
    <property type="protein sequence ID" value="RDY20796.1"/>
    <property type="molecule type" value="Genomic_DNA"/>
</dbReference>
<dbReference type="STRING" id="1871336.BBG48_02295"/>
<dbReference type="Proteomes" id="UP000093352">
    <property type="component" value="Unassembled WGS sequence"/>
</dbReference>
<protein>
    <submittedName>
        <fullName evidence="1">Uncharacterized protein</fullName>
    </submittedName>
</protein>
<evidence type="ECO:0000313" key="4">
    <source>
        <dbReference type="Proteomes" id="UP000319424"/>
    </source>
</evidence>
<organism evidence="1 3">
    <name type="scientific">Criibacterium bergeronii</name>
    <dbReference type="NCBI Taxonomy" id="1871336"/>
    <lineage>
        <taxon>Bacteria</taxon>
        <taxon>Bacillati</taxon>
        <taxon>Bacillota</taxon>
        <taxon>Clostridia</taxon>
        <taxon>Peptostreptococcales</taxon>
        <taxon>Filifactoraceae</taxon>
        <taxon>Criibacterium</taxon>
    </lineage>
</organism>
<dbReference type="RefSeq" id="WP_068912463.1">
    <property type="nucleotide sequence ID" value="NZ_MBEW02000020.1"/>
</dbReference>
<dbReference type="Proteomes" id="UP000319424">
    <property type="component" value="Unassembled WGS sequence"/>
</dbReference>
<evidence type="ECO:0000313" key="3">
    <source>
        <dbReference type="Proteomes" id="UP000093352"/>
    </source>
</evidence>
<reference evidence="1 3" key="1">
    <citation type="journal article" date="2016" name="Genome Announc.">
        <title>Draft Genome Sequence of Criibacterium bergeronii gen. nov., sp. nov., Strain CCRI-22567T, Isolated from a Vaginal Sample from a Woman with Bacterial Vaginosis.</title>
        <authorList>
            <person name="Maheux A.F."/>
            <person name="Berube E."/>
            <person name="Boudreau D.K."/>
            <person name="Raymond F."/>
            <person name="Corbeil J."/>
            <person name="Roy P.H."/>
            <person name="Boissinot M."/>
            <person name="Omar R.F."/>
        </authorList>
    </citation>
    <scope>NUCLEOTIDE SEQUENCE [LARGE SCALE GENOMIC DNA]</scope>
    <source>
        <strain evidence="1 3">CCRI-22567</strain>
    </source>
</reference>
<keyword evidence="3" id="KW-1185">Reference proteome</keyword>
<sequence>MFENKKITKIADETATYFLNRDAFKVETLIEKTAEFTTIVVEAYGAVIEEEELIGLTKTLNQKHREREMEEYYWTLAGEGQESEELALVAVMVDEAHIRRGIGKIRIELKRVN</sequence>
<gene>
    <name evidence="1" type="ORF">BBG48_008220</name>
    <name evidence="2" type="ORF">FL857_06550</name>
</gene>
<accession>A0A371IJZ7</accession>
<name>A0A371IJZ7_9FIRM</name>
<proteinExistence type="predicted"/>
<evidence type="ECO:0000313" key="1">
    <source>
        <dbReference type="EMBL" id="RDY20796.1"/>
    </source>
</evidence>
<dbReference type="EMBL" id="VJXW01000008">
    <property type="protein sequence ID" value="TRW26074.1"/>
    <property type="molecule type" value="Genomic_DNA"/>
</dbReference>
<reference evidence="1" key="2">
    <citation type="submission" date="2018-07" db="EMBL/GenBank/DDBJ databases">
        <authorList>
            <person name="Quirk P.G."/>
            <person name="Krulwich T.A."/>
        </authorList>
    </citation>
    <scope>NUCLEOTIDE SEQUENCE</scope>
    <source>
        <strain evidence="1">CCRI-22567</strain>
    </source>
</reference>
<evidence type="ECO:0000313" key="2">
    <source>
        <dbReference type="EMBL" id="TRW26074.1"/>
    </source>
</evidence>
<dbReference type="OrthoDB" id="9794280at2"/>
<reference evidence="2 4" key="3">
    <citation type="submission" date="2019-07" db="EMBL/GenBank/DDBJ databases">
        <title>Criibacterium bergeronii gen. nov., sp. nov. isolated from human clinical samples.</title>
        <authorList>
            <person name="Maheux A.F."/>
            <person name="Boudreau D.K."/>
            <person name="Berube E."/>
            <person name="Brodeur S."/>
            <person name="Bernard K.A."/>
            <person name="Abed J.Y."/>
            <person name="Ducrey E."/>
            <person name="Guay E.F."/>
            <person name="Raymond F."/>
            <person name="Corbeil J."/>
            <person name="Domingo M.-C."/>
            <person name="Roy P.H."/>
            <person name="Boissinot M."/>
            <person name="Tocheva E.I."/>
            <person name="Omar R.F."/>
        </authorList>
    </citation>
    <scope>NUCLEOTIDE SEQUENCE [LARGE SCALE GENOMIC DNA]</scope>
    <source>
        <strain evidence="2 4">CCRI-24246</strain>
    </source>
</reference>
<comment type="caution">
    <text evidence="1">The sequence shown here is derived from an EMBL/GenBank/DDBJ whole genome shotgun (WGS) entry which is preliminary data.</text>
</comment>
<dbReference type="AlphaFoldDB" id="A0A371IJZ7"/>